<dbReference type="Proteomes" id="UP000265520">
    <property type="component" value="Unassembled WGS sequence"/>
</dbReference>
<dbReference type="InterPro" id="IPR036291">
    <property type="entry name" value="NAD(P)-bd_dom_sf"/>
</dbReference>
<comment type="caution">
    <text evidence="2">The sequence shown here is derived from an EMBL/GenBank/DDBJ whole genome shotgun (WGS) entry which is preliminary data.</text>
</comment>
<evidence type="ECO:0000259" key="1">
    <source>
        <dbReference type="Pfam" id="PF00479"/>
    </source>
</evidence>
<dbReference type="AlphaFoldDB" id="A0A392Q2W4"/>
<evidence type="ECO:0000313" key="2">
    <source>
        <dbReference type="EMBL" id="MCI17585.1"/>
    </source>
</evidence>
<dbReference type="Gene3D" id="3.40.50.720">
    <property type="entry name" value="NAD(P)-binding Rossmann-like Domain"/>
    <property type="match status" value="1"/>
</dbReference>
<dbReference type="GO" id="GO:0050661">
    <property type="term" value="F:NADP binding"/>
    <property type="evidence" value="ECO:0007669"/>
    <property type="project" value="InterPro"/>
</dbReference>
<keyword evidence="3" id="KW-1185">Reference proteome</keyword>
<protein>
    <submittedName>
        <fullName evidence="2">Glucose-6-phosphate 1-dehydrogenase 4 chloroplastic-like</fullName>
    </submittedName>
</protein>
<dbReference type="SUPFAM" id="SSF51735">
    <property type="entry name" value="NAD(P)-binding Rossmann-fold domains"/>
    <property type="match status" value="1"/>
</dbReference>
<sequence>MESPSLLQTSPLTSRLDVSGEPSLCIAVIGATGELARGKIFPALFALYYSGFLPE</sequence>
<feature type="domain" description="Glucose-6-phosphate dehydrogenase NAD-binding" evidence="1">
    <location>
        <begin position="28"/>
        <end position="55"/>
    </location>
</feature>
<evidence type="ECO:0000313" key="3">
    <source>
        <dbReference type="Proteomes" id="UP000265520"/>
    </source>
</evidence>
<name>A0A392Q2W4_9FABA</name>
<organism evidence="2 3">
    <name type="scientific">Trifolium medium</name>
    <dbReference type="NCBI Taxonomy" id="97028"/>
    <lineage>
        <taxon>Eukaryota</taxon>
        <taxon>Viridiplantae</taxon>
        <taxon>Streptophyta</taxon>
        <taxon>Embryophyta</taxon>
        <taxon>Tracheophyta</taxon>
        <taxon>Spermatophyta</taxon>
        <taxon>Magnoliopsida</taxon>
        <taxon>eudicotyledons</taxon>
        <taxon>Gunneridae</taxon>
        <taxon>Pentapetalae</taxon>
        <taxon>rosids</taxon>
        <taxon>fabids</taxon>
        <taxon>Fabales</taxon>
        <taxon>Fabaceae</taxon>
        <taxon>Papilionoideae</taxon>
        <taxon>50 kb inversion clade</taxon>
        <taxon>NPAAA clade</taxon>
        <taxon>Hologalegina</taxon>
        <taxon>IRL clade</taxon>
        <taxon>Trifolieae</taxon>
        <taxon>Trifolium</taxon>
    </lineage>
</organism>
<reference evidence="2 3" key="1">
    <citation type="journal article" date="2018" name="Front. Plant Sci.">
        <title>Red Clover (Trifolium pratense) and Zigzag Clover (T. medium) - A Picture of Genomic Similarities and Differences.</title>
        <authorList>
            <person name="Dluhosova J."/>
            <person name="Istvanek J."/>
            <person name="Nedelnik J."/>
            <person name="Repkova J."/>
        </authorList>
    </citation>
    <scope>NUCLEOTIDE SEQUENCE [LARGE SCALE GENOMIC DNA]</scope>
    <source>
        <strain evidence="3">cv. 10/8</strain>
        <tissue evidence="2">Leaf</tissue>
    </source>
</reference>
<dbReference type="EMBL" id="LXQA010106113">
    <property type="protein sequence ID" value="MCI17585.1"/>
    <property type="molecule type" value="Genomic_DNA"/>
</dbReference>
<dbReference type="GO" id="GO:0016614">
    <property type="term" value="F:oxidoreductase activity, acting on CH-OH group of donors"/>
    <property type="evidence" value="ECO:0007669"/>
    <property type="project" value="InterPro"/>
</dbReference>
<proteinExistence type="predicted"/>
<dbReference type="GO" id="GO:0006006">
    <property type="term" value="P:glucose metabolic process"/>
    <property type="evidence" value="ECO:0007669"/>
    <property type="project" value="InterPro"/>
</dbReference>
<accession>A0A392Q2W4</accession>
<dbReference type="Pfam" id="PF00479">
    <property type="entry name" value="G6PD_N"/>
    <property type="match status" value="1"/>
</dbReference>
<dbReference type="InterPro" id="IPR022674">
    <property type="entry name" value="G6P_DH_NAD-bd"/>
</dbReference>
<feature type="non-terminal residue" evidence="2">
    <location>
        <position position="55"/>
    </location>
</feature>